<name>A0AAD5J9R8_ACENE</name>
<dbReference type="Proteomes" id="UP001064489">
    <property type="component" value="Chromosome 6"/>
</dbReference>
<comment type="caution">
    <text evidence="1">The sequence shown here is derived from an EMBL/GenBank/DDBJ whole genome shotgun (WGS) entry which is preliminary data.</text>
</comment>
<dbReference type="AlphaFoldDB" id="A0AAD5J9R8"/>
<keyword evidence="2" id="KW-1185">Reference proteome</keyword>
<reference evidence="1" key="1">
    <citation type="journal article" date="2022" name="Plant J.">
        <title>Strategies of tolerance reflected in two North American maple genomes.</title>
        <authorList>
            <person name="McEvoy S.L."/>
            <person name="Sezen U.U."/>
            <person name="Trouern-Trend A."/>
            <person name="McMahon S.M."/>
            <person name="Schaberg P.G."/>
            <person name="Yang J."/>
            <person name="Wegrzyn J.L."/>
            <person name="Swenson N.G."/>
        </authorList>
    </citation>
    <scope>NUCLEOTIDE SEQUENCE</scope>
    <source>
        <strain evidence="1">91603</strain>
    </source>
</reference>
<gene>
    <name evidence="1" type="ORF">LWI28_011860</name>
</gene>
<protein>
    <submittedName>
        <fullName evidence="1">Uncharacterized protein</fullName>
    </submittedName>
</protein>
<organism evidence="1 2">
    <name type="scientific">Acer negundo</name>
    <name type="common">Box elder</name>
    <dbReference type="NCBI Taxonomy" id="4023"/>
    <lineage>
        <taxon>Eukaryota</taxon>
        <taxon>Viridiplantae</taxon>
        <taxon>Streptophyta</taxon>
        <taxon>Embryophyta</taxon>
        <taxon>Tracheophyta</taxon>
        <taxon>Spermatophyta</taxon>
        <taxon>Magnoliopsida</taxon>
        <taxon>eudicotyledons</taxon>
        <taxon>Gunneridae</taxon>
        <taxon>Pentapetalae</taxon>
        <taxon>rosids</taxon>
        <taxon>malvids</taxon>
        <taxon>Sapindales</taxon>
        <taxon>Sapindaceae</taxon>
        <taxon>Hippocastanoideae</taxon>
        <taxon>Acereae</taxon>
        <taxon>Acer</taxon>
    </lineage>
</organism>
<dbReference type="EMBL" id="JAJSOW010000004">
    <property type="protein sequence ID" value="KAI9191678.1"/>
    <property type="molecule type" value="Genomic_DNA"/>
</dbReference>
<sequence length="98" mass="11250">MVYQILDTISLSLPRWDQEVYNPPTDTLLIHAAAFECGVRLPFHPTLRRVVVALGLAPLQISLGLWKHLTGFLVLWKEQCERDGLERGPSFDELQYVF</sequence>
<evidence type="ECO:0000313" key="2">
    <source>
        <dbReference type="Proteomes" id="UP001064489"/>
    </source>
</evidence>
<proteinExistence type="predicted"/>
<reference evidence="1" key="2">
    <citation type="submission" date="2023-02" db="EMBL/GenBank/DDBJ databases">
        <authorList>
            <person name="Swenson N.G."/>
            <person name="Wegrzyn J.L."/>
            <person name="Mcevoy S.L."/>
        </authorList>
    </citation>
    <scope>NUCLEOTIDE SEQUENCE</scope>
    <source>
        <strain evidence="1">91603</strain>
        <tissue evidence="1">Leaf</tissue>
    </source>
</reference>
<evidence type="ECO:0000313" key="1">
    <source>
        <dbReference type="EMBL" id="KAI9191678.1"/>
    </source>
</evidence>
<accession>A0AAD5J9R8</accession>